<dbReference type="InterPro" id="IPR001988">
    <property type="entry name" value="Caulimo_coat"/>
</dbReference>
<keyword evidence="13" id="KW-1160">Virus entry into host cell</keyword>
<keyword evidence="8" id="KW-0479">Metal-binding</keyword>
<dbReference type="RefSeq" id="YP_009254007.1">
    <property type="nucleotide sequence ID" value="NC_030205.1"/>
</dbReference>
<keyword evidence="12" id="KW-0946">Virion</keyword>
<evidence type="ECO:0000256" key="14">
    <source>
        <dbReference type="ARBA" id="ARBA00024644"/>
    </source>
</evidence>
<comment type="subcellular location">
    <subcellularLocation>
        <location evidence="1">Host nucleus</location>
    </subcellularLocation>
    <subcellularLocation>
        <location evidence="2">Virion</location>
    </subcellularLocation>
</comment>
<dbReference type="PROSITE" id="PS50158">
    <property type="entry name" value="ZF_CCHC"/>
    <property type="match status" value="1"/>
</dbReference>
<dbReference type="GO" id="GO:0008270">
    <property type="term" value="F:zinc ion binding"/>
    <property type="evidence" value="ECO:0007669"/>
    <property type="project" value="UniProtKB-KW"/>
</dbReference>
<evidence type="ECO:0000313" key="20">
    <source>
        <dbReference type="Proteomes" id="UP000201102"/>
    </source>
</evidence>
<evidence type="ECO:0000256" key="2">
    <source>
        <dbReference type="ARBA" id="ARBA00004328"/>
    </source>
</evidence>
<evidence type="ECO:0000313" key="19">
    <source>
        <dbReference type="EMBL" id="AND65751.1"/>
    </source>
</evidence>
<feature type="region of interest" description="Disordered" evidence="17">
    <location>
        <begin position="50"/>
        <end position="90"/>
    </location>
</feature>
<accession>A0A172PC79</accession>
<protein>
    <recommendedName>
        <fullName evidence="15">Coat protein</fullName>
    </recommendedName>
</protein>
<dbReference type="SMART" id="SM00343">
    <property type="entry name" value="ZnF_C2HC"/>
    <property type="match status" value="1"/>
</dbReference>
<name>A0A172PC79_9VIRU</name>
<dbReference type="GO" id="GO:0042025">
    <property type="term" value="C:host cell nucleus"/>
    <property type="evidence" value="ECO:0007669"/>
    <property type="project" value="UniProtKB-SubCell"/>
</dbReference>
<evidence type="ECO:0000256" key="1">
    <source>
        <dbReference type="ARBA" id="ARBA00004147"/>
    </source>
</evidence>
<dbReference type="GO" id="GO:0039620">
    <property type="term" value="C:T=7 icosahedral viral capsid"/>
    <property type="evidence" value="ECO:0007669"/>
    <property type="project" value="UniProtKB-KW"/>
</dbReference>
<dbReference type="GO" id="GO:0046718">
    <property type="term" value="P:symbiont entry into host cell"/>
    <property type="evidence" value="ECO:0007669"/>
    <property type="project" value="UniProtKB-KW"/>
</dbReference>
<dbReference type="InterPro" id="IPR036875">
    <property type="entry name" value="Znf_CCHC_sf"/>
</dbReference>
<dbReference type="PRINTS" id="PR00221">
    <property type="entry name" value="CAULIMOCOAT"/>
</dbReference>
<evidence type="ECO:0000256" key="11">
    <source>
        <dbReference type="ARBA" id="ARBA00022833"/>
    </source>
</evidence>
<dbReference type="Proteomes" id="UP000201102">
    <property type="component" value="Genome"/>
</dbReference>
<keyword evidence="11" id="KW-0862">Zinc</keyword>
<keyword evidence="6 19" id="KW-0167">Capsid protein</keyword>
<sequence>MEENIEKLVGLMEKLELISEPFTQVEMVNTMDIENEDLEVEENQIIYNFDSEPSSDDSEPMLRMGGNDIKQEKGKAPLEPGSGSKGVKGKDHWPQFFEEREREVRYGERSWEKLVPYPYRLREGQLQNNALLNIDCTSNTRNVIYEWINHYRLMVNLHDERIEKMTLDGFFLYLQYHSTGIVKNYLGLRPLGGNEESKKSIKGEDKLELLQTLLNNLLLEFCGVTEDFSAQGERDVAKHILINMQLCDPCYLENFFCQVREYYYRLSQSEKQTMIDVIIQKLPKGMRDHVTDSIKENNEGLTLGMVELHAKDYRRALCDKANEQREVERVRLRCCNQLEDVAQKYGCRIHYPHRKKHFKHKEFRRKNFHKIKTYKKPWKPKYKKYFKKRRMSERQRNCPSKKKNCKCWLCQKEGHYANECPEKQLKRNQVKQLEEIQDLGFDPIEDELSEGELMQFDYYKLVMEETTSSEEDSDESDE</sequence>
<dbReference type="GO" id="GO:0003676">
    <property type="term" value="F:nucleic acid binding"/>
    <property type="evidence" value="ECO:0007669"/>
    <property type="project" value="InterPro"/>
</dbReference>
<dbReference type="GO" id="GO:0075732">
    <property type="term" value="P:viral penetration into host nucleus"/>
    <property type="evidence" value="ECO:0007669"/>
    <property type="project" value="UniProtKB-KW"/>
</dbReference>
<dbReference type="GeneID" id="27912022"/>
<dbReference type="EMBL" id="KU365408">
    <property type="protein sequence ID" value="AND65751.1"/>
    <property type="molecule type" value="Genomic_DNA"/>
</dbReference>
<evidence type="ECO:0000256" key="15">
    <source>
        <dbReference type="ARBA" id="ARBA00031336"/>
    </source>
</evidence>
<comment type="similarity">
    <text evidence="3">Belongs to the caulimoviridae capsid protein family.</text>
</comment>
<keyword evidence="5" id="KW-1163">Viral penetration into host nucleus</keyword>
<dbReference type="KEGG" id="vg:27912022"/>
<dbReference type="OrthoDB" id="22794at10239"/>
<dbReference type="Gene3D" id="4.10.60.10">
    <property type="entry name" value="Zinc finger, CCHC-type"/>
    <property type="match status" value="1"/>
</dbReference>
<gene>
    <name evidence="19" type="ORF">WCSV-1gp4</name>
</gene>
<keyword evidence="7" id="KW-1048">Host nucleus</keyword>
<evidence type="ECO:0000259" key="18">
    <source>
        <dbReference type="PROSITE" id="PS50158"/>
    </source>
</evidence>
<evidence type="ECO:0000256" key="10">
    <source>
        <dbReference type="ARBA" id="ARBA00022828"/>
    </source>
</evidence>
<evidence type="ECO:0000256" key="17">
    <source>
        <dbReference type="SAM" id="MobiDB-lite"/>
    </source>
</evidence>
<organism evidence="19 20">
    <name type="scientific">Water chestnut soymovirus 1</name>
    <dbReference type="NCBI Taxonomy" id="1848040"/>
    <lineage>
        <taxon>Viruses</taxon>
        <taxon>Riboviria</taxon>
        <taxon>Pararnavirae</taxon>
        <taxon>Artverviricota</taxon>
        <taxon>Revtraviricetes</taxon>
        <taxon>Ortervirales</taxon>
        <taxon>Caulimoviridae</taxon>
        <taxon>Soymovirus</taxon>
        <taxon>Soymovirus eleocharis</taxon>
    </lineage>
</organism>
<evidence type="ECO:0000256" key="7">
    <source>
        <dbReference type="ARBA" id="ARBA00022562"/>
    </source>
</evidence>
<comment type="function">
    <text evidence="14">Self assembles to form an icosahedral capsid, about 50 nm in diameter, nm, composed of 420 subunits of the viral capsid protein. The capsid encapsulates the genomic dsDNA. Following virus entry into host cell, provides nuclear import of the viral genome. Virus particles do not enter the nucleus, but dock at the nuclear membrane through the interaction with host importins.</text>
</comment>
<evidence type="ECO:0000256" key="3">
    <source>
        <dbReference type="ARBA" id="ARBA00006778"/>
    </source>
</evidence>
<evidence type="ECO:0000256" key="13">
    <source>
        <dbReference type="ARBA" id="ARBA00023296"/>
    </source>
</evidence>
<proteinExistence type="inferred from homology"/>
<dbReference type="SUPFAM" id="SSF57756">
    <property type="entry name" value="Retrovirus zinc finger-like domains"/>
    <property type="match status" value="1"/>
</dbReference>
<keyword evidence="9 16" id="KW-0863">Zinc-finger</keyword>
<dbReference type="GO" id="GO:0005198">
    <property type="term" value="F:structural molecule activity"/>
    <property type="evidence" value="ECO:0007669"/>
    <property type="project" value="InterPro"/>
</dbReference>
<dbReference type="InterPro" id="IPR001878">
    <property type="entry name" value="Znf_CCHC"/>
</dbReference>
<keyword evidence="20" id="KW-1185">Reference proteome</keyword>
<dbReference type="GO" id="GO:0043657">
    <property type="term" value="C:host cell"/>
    <property type="evidence" value="ECO:0007669"/>
    <property type="project" value="GOC"/>
</dbReference>
<evidence type="ECO:0000256" key="16">
    <source>
        <dbReference type="PROSITE-ProRule" id="PRU00047"/>
    </source>
</evidence>
<evidence type="ECO:0000256" key="5">
    <source>
        <dbReference type="ARBA" id="ARBA00022524"/>
    </source>
</evidence>
<feature type="domain" description="CCHC-type" evidence="18">
    <location>
        <begin position="406"/>
        <end position="422"/>
    </location>
</feature>
<evidence type="ECO:0000256" key="4">
    <source>
        <dbReference type="ARBA" id="ARBA00011242"/>
    </source>
</evidence>
<evidence type="ECO:0000256" key="6">
    <source>
        <dbReference type="ARBA" id="ARBA00022561"/>
    </source>
</evidence>
<reference evidence="19 20" key="1">
    <citation type="submission" date="2015-12" db="EMBL/GenBank/DDBJ databases">
        <title>Water chestnut soymovirus-1 exists as an endogenous plant pararetroviral sequence in water chestnut.</title>
        <authorList>
            <person name="Zhang F.P."/>
            <person name="Wang L.P."/>
            <person name="Hong N."/>
            <person name="Wang G.P."/>
        </authorList>
    </citation>
    <scope>NUCLEOTIDE SEQUENCE [LARGE SCALE GENOMIC DNA]</scope>
    <source>
        <strain evidence="19">TuanFeng</strain>
    </source>
</reference>
<evidence type="ECO:0000256" key="8">
    <source>
        <dbReference type="ARBA" id="ARBA00022723"/>
    </source>
</evidence>
<comment type="subunit">
    <text evidence="4">Interacts (via nuclear localization signal) with host importin alpha.</text>
</comment>
<keyword evidence="10" id="KW-1145">T=7 icosahedral capsid protein</keyword>
<evidence type="ECO:0000256" key="9">
    <source>
        <dbReference type="ARBA" id="ARBA00022771"/>
    </source>
</evidence>
<evidence type="ECO:0000256" key="12">
    <source>
        <dbReference type="ARBA" id="ARBA00022844"/>
    </source>
</evidence>